<accession>A0AAN7MEB1</accession>
<sequence length="173" mass="19714">MSSRSVHQRLSKNGKEKLILPSYPKLKDEVSTLEPHTIATCDVDWTLLLDDMNWWFCGIDTTDAIIYFKAHNLHDISDDYRRKLSDATLSLIVVRHELLKCLQLGSDFYERITSDDIKAMAICCNKLKKLRLSRIMDVQGDEIDALAKYCPKLIGVGFLDCLKVDGMALSKMS</sequence>
<proteinExistence type="predicted"/>
<comment type="caution">
    <text evidence="1">The sequence shown here is derived from an EMBL/GenBank/DDBJ whole genome shotgun (WGS) entry which is preliminary data.</text>
</comment>
<dbReference type="PANTHER" id="PTHR46976:SF1">
    <property type="entry name" value="PROTEIN ARABIDILLO 1"/>
    <property type="match status" value="1"/>
</dbReference>
<dbReference type="SUPFAM" id="SSF52047">
    <property type="entry name" value="RNI-like"/>
    <property type="match status" value="1"/>
</dbReference>
<keyword evidence="2" id="KW-1185">Reference proteome</keyword>
<dbReference type="EMBL" id="JAXQNO010000007">
    <property type="protein sequence ID" value="KAK4795310.1"/>
    <property type="molecule type" value="Genomic_DNA"/>
</dbReference>
<dbReference type="PANTHER" id="PTHR46976">
    <property type="entry name" value="PROTEIN ARABIDILLO 1"/>
    <property type="match status" value="1"/>
</dbReference>
<dbReference type="InterPro" id="IPR032675">
    <property type="entry name" value="LRR_dom_sf"/>
</dbReference>
<evidence type="ECO:0000313" key="1">
    <source>
        <dbReference type="EMBL" id="KAK4795310.1"/>
    </source>
</evidence>
<gene>
    <name evidence="1" type="ORF">SAY86_013304</name>
</gene>
<dbReference type="Gene3D" id="3.80.10.10">
    <property type="entry name" value="Ribonuclease Inhibitor"/>
    <property type="match status" value="1"/>
</dbReference>
<organism evidence="1 2">
    <name type="scientific">Trapa natans</name>
    <name type="common">Water chestnut</name>
    <dbReference type="NCBI Taxonomy" id="22666"/>
    <lineage>
        <taxon>Eukaryota</taxon>
        <taxon>Viridiplantae</taxon>
        <taxon>Streptophyta</taxon>
        <taxon>Embryophyta</taxon>
        <taxon>Tracheophyta</taxon>
        <taxon>Spermatophyta</taxon>
        <taxon>Magnoliopsida</taxon>
        <taxon>eudicotyledons</taxon>
        <taxon>Gunneridae</taxon>
        <taxon>Pentapetalae</taxon>
        <taxon>rosids</taxon>
        <taxon>malvids</taxon>
        <taxon>Myrtales</taxon>
        <taxon>Lythraceae</taxon>
        <taxon>Trapa</taxon>
    </lineage>
</organism>
<name>A0AAN7MEB1_TRANT</name>
<reference evidence="1 2" key="1">
    <citation type="journal article" date="2023" name="Hortic Res">
        <title>Pangenome of water caltrop reveals structural variations and asymmetric subgenome divergence after allopolyploidization.</title>
        <authorList>
            <person name="Zhang X."/>
            <person name="Chen Y."/>
            <person name="Wang L."/>
            <person name="Yuan Y."/>
            <person name="Fang M."/>
            <person name="Shi L."/>
            <person name="Lu R."/>
            <person name="Comes H.P."/>
            <person name="Ma Y."/>
            <person name="Chen Y."/>
            <person name="Huang G."/>
            <person name="Zhou Y."/>
            <person name="Zheng Z."/>
            <person name="Qiu Y."/>
        </authorList>
    </citation>
    <scope>NUCLEOTIDE SEQUENCE [LARGE SCALE GENOMIC DNA]</scope>
    <source>
        <strain evidence="1">F231</strain>
    </source>
</reference>
<evidence type="ECO:0000313" key="2">
    <source>
        <dbReference type="Proteomes" id="UP001346149"/>
    </source>
</evidence>
<dbReference type="AlphaFoldDB" id="A0AAN7MEB1"/>
<protein>
    <submittedName>
        <fullName evidence="1">Uncharacterized protein</fullName>
    </submittedName>
</protein>
<dbReference type="Proteomes" id="UP001346149">
    <property type="component" value="Unassembled WGS sequence"/>
</dbReference>